<evidence type="ECO:0000313" key="1">
    <source>
        <dbReference type="EMBL" id="XBW75415.1"/>
    </source>
</evidence>
<organism evidence="1">
    <name type="scientific">Dinoroseobacter phage vB_DshS_R26L</name>
    <dbReference type="NCBI Taxonomy" id="3161158"/>
    <lineage>
        <taxon>Viruses</taxon>
        <taxon>Duplodnaviria</taxon>
        <taxon>Heunggongvirae</taxon>
        <taxon>Uroviricota</taxon>
        <taxon>Caudoviricetes</taxon>
        <taxon>Nanhaivirus</taxon>
    </lineage>
</organism>
<sequence length="140" mass="16141">MTKTINTQLTDPALLEADRCQFFYDWFCKDEALEGRRLRLEPTIKWLVEEGLVNGDACYYWLKNNCPMIGGTYDDIRISTADDANDFLGGFCKAKGHVSVWFLDGDDLEQHEFETWAELKKALRTDDALRARCKACFRVA</sequence>
<gene>
    <name evidence="1" type="ORF">vBDshSR26L_100</name>
</gene>
<dbReference type="EMBL" id="PP882867">
    <property type="protein sequence ID" value="XBW75415.1"/>
    <property type="molecule type" value="Genomic_DNA"/>
</dbReference>
<proteinExistence type="predicted"/>
<name>A0AAU7VGX7_9CAUD</name>
<accession>A0AAU7VGX7</accession>
<protein>
    <submittedName>
        <fullName evidence="1">Uncharacterized protein</fullName>
    </submittedName>
</protein>
<reference evidence="1" key="1">
    <citation type="submission" date="2024-06" db="EMBL/GenBank/DDBJ databases">
        <authorList>
            <person name="Lu L."/>
            <person name="Wei N."/>
            <person name="Zhang R."/>
        </authorList>
    </citation>
    <scope>NUCLEOTIDE SEQUENCE</scope>
</reference>